<name>A0A9Q3D7Y1_9BASI</name>
<dbReference type="SMART" id="SM00343">
    <property type="entry name" value="ZnF_C2HC"/>
    <property type="match status" value="1"/>
</dbReference>
<organism evidence="5 6">
    <name type="scientific">Austropuccinia psidii MF-1</name>
    <dbReference type="NCBI Taxonomy" id="1389203"/>
    <lineage>
        <taxon>Eukaryota</taxon>
        <taxon>Fungi</taxon>
        <taxon>Dikarya</taxon>
        <taxon>Basidiomycota</taxon>
        <taxon>Pucciniomycotina</taxon>
        <taxon>Pucciniomycetes</taxon>
        <taxon>Pucciniales</taxon>
        <taxon>Sphaerophragmiaceae</taxon>
        <taxon>Austropuccinia</taxon>
    </lineage>
</organism>
<dbReference type="Proteomes" id="UP000765509">
    <property type="component" value="Unassembled WGS sequence"/>
</dbReference>
<protein>
    <recommendedName>
        <fullName evidence="4">CCHC-type domain-containing protein</fullName>
    </recommendedName>
</protein>
<evidence type="ECO:0000256" key="1">
    <source>
        <dbReference type="ARBA" id="ARBA00022664"/>
    </source>
</evidence>
<dbReference type="GO" id="GO:0008270">
    <property type="term" value="F:zinc ion binding"/>
    <property type="evidence" value="ECO:0007669"/>
    <property type="project" value="UniProtKB-KW"/>
</dbReference>
<keyword evidence="2" id="KW-0863">Zinc-finger</keyword>
<feature type="compositionally biased region" description="Basic and acidic residues" evidence="3">
    <location>
        <begin position="263"/>
        <end position="272"/>
    </location>
</feature>
<dbReference type="InterPro" id="IPR001878">
    <property type="entry name" value="Znf_CCHC"/>
</dbReference>
<accession>A0A9Q3D7Y1</accession>
<dbReference type="Gene3D" id="4.10.60.10">
    <property type="entry name" value="Zinc finger, CCHC-type"/>
    <property type="match status" value="1"/>
</dbReference>
<evidence type="ECO:0000256" key="3">
    <source>
        <dbReference type="SAM" id="MobiDB-lite"/>
    </source>
</evidence>
<dbReference type="GO" id="GO:0003676">
    <property type="term" value="F:nucleic acid binding"/>
    <property type="evidence" value="ECO:0007669"/>
    <property type="project" value="InterPro"/>
</dbReference>
<keyword evidence="6" id="KW-1185">Reference proteome</keyword>
<feature type="compositionally biased region" description="Polar residues" evidence="3">
    <location>
        <begin position="250"/>
        <end position="261"/>
    </location>
</feature>
<dbReference type="InterPro" id="IPR036875">
    <property type="entry name" value="Znf_CCHC_sf"/>
</dbReference>
<reference evidence="5" key="1">
    <citation type="submission" date="2021-03" db="EMBL/GenBank/DDBJ databases">
        <title>Draft genome sequence of rust myrtle Austropuccinia psidii MF-1, a brazilian biotype.</title>
        <authorList>
            <person name="Quecine M.C."/>
            <person name="Pachon D.M.R."/>
            <person name="Bonatelli M.L."/>
            <person name="Correr F.H."/>
            <person name="Franceschini L.M."/>
            <person name="Leite T.F."/>
            <person name="Margarido G.R.A."/>
            <person name="Almeida C.A."/>
            <person name="Ferrarezi J.A."/>
            <person name="Labate C.A."/>
        </authorList>
    </citation>
    <scope>NUCLEOTIDE SEQUENCE</scope>
    <source>
        <strain evidence="5">MF-1</strain>
    </source>
</reference>
<gene>
    <name evidence="5" type="ORF">O181_035077</name>
</gene>
<feature type="region of interest" description="Disordered" evidence="3">
    <location>
        <begin position="235"/>
        <end position="272"/>
    </location>
</feature>
<dbReference type="OrthoDB" id="2518964at2759"/>
<keyword evidence="2" id="KW-0479">Metal-binding</keyword>
<keyword evidence="1" id="KW-0507">mRNA processing</keyword>
<dbReference type="Pfam" id="PF00098">
    <property type="entry name" value="zf-CCHC"/>
    <property type="match status" value="1"/>
</dbReference>
<evidence type="ECO:0000313" key="5">
    <source>
        <dbReference type="EMBL" id="MBW0495362.1"/>
    </source>
</evidence>
<dbReference type="PROSITE" id="PS50158">
    <property type="entry name" value="ZF_CCHC"/>
    <property type="match status" value="1"/>
</dbReference>
<dbReference type="SUPFAM" id="SSF57756">
    <property type="entry name" value="Retrovirus zinc finger-like domains"/>
    <property type="match status" value="1"/>
</dbReference>
<evidence type="ECO:0000259" key="4">
    <source>
        <dbReference type="PROSITE" id="PS50158"/>
    </source>
</evidence>
<feature type="domain" description="CCHC-type" evidence="4">
    <location>
        <begin position="278"/>
        <end position="291"/>
    </location>
</feature>
<evidence type="ECO:0000313" key="6">
    <source>
        <dbReference type="Proteomes" id="UP000765509"/>
    </source>
</evidence>
<dbReference type="EMBL" id="AVOT02013053">
    <property type="protein sequence ID" value="MBW0495362.1"/>
    <property type="molecule type" value="Genomic_DNA"/>
</dbReference>
<keyword evidence="2" id="KW-0862">Zinc</keyword>
<comment type="caution">
    <text evidence="5">The sequence shown here is derived from an EMBL/GenBank/DDBJ whole genome shotgun (WGS) entry which is preliminary data.</text>
</comment>
<dbReference type="GO" id="GO:0006397">
    <property type="term" value="P:mRNA processing"/>
    <property type="evidence" value="ECO:0007669"/>
    <property type="project" value="UniProtKB-KW"/>
</dbReference>
<dbReference type="AlphaFoldDB" id="A0A9Q3D7Y1"/>
<proteinExistence type="predicted"/>
<sequence>MINPSDKPICSETDKMSLLLQADKQAEIFHRFTQLAERIRRRLTYDGTNFNAWSKGLVNAWKTYYNGDPTYFEQERPDSNHLQNLVAISFIEYSIQHHIFESITSPMRLLDVRKIYQAIRSCFNKPSWSSIVHNARILFNTSNRMDDINAFSLSVYEAITAIENQIGPLDGEKLATFLIFFSVPQLRDHITAALNTRLATNPHLKIHANNLLDMIRQIKTASPSFDHSTNIARINASFPGHKNQNDGKTNRSTSAPQSIPHNTKREKPKRSFDPSKPCFYCGEFGHWVPNCQVKQKGLKVRAQVTPSNTSIASSEVGPSLESLEALLDFGATHSVLASDKSD</sequence>
<evidence type="ECO:0000256" key="2">
    <source>
        <dbReference type="PROSITE-ProRule" id="PRU00047"/>
    </source>
</evidence>